<reference evidence="2 3" key="1">
    <citation type="submission" date="2015-02" db="EMBL/GenBank/DDBJ databases">
        <title>Draft genome sequences of ten Microbacterium spp. with emphasis on heavy metal contaminated environments.</title>
        <authorList>
            <person name="Corretto E."/>
        </authorList>
    </citation>
    <scope>NUCLEOTIDE SEQUENCE [LARGE SCALE GENOMIC DNA]</scope>
    <source>
        <strain evidence="2 3">ARN176</strain>
    </source>
</reference>
<name>A0A0F0LND9_9MICO</name>
<proteinExistence type="predicted"/>
<dbReference type="EMBL" id="JYIX01000030">
    <property type="protein sequence ID" value="KJL34189.1"/>
    <property type="molecule type" value="Genomic_DNA"/>
</dbReference>
<dbReference type="AlphaFoldDB" id="A0A0F0LND9"/>
<keyword evidence="3" id="KW-1185">Reference proteome</keyword>
<evidence type="ECO:0008006" key="4">
    <source>
        <dbReference type="Google" id="ProtNLM"/>
    </source>
</evidence>
<keyword evidence="1" id="KW-0812">Transmembrane</keyword>
<evidence type="ECO:0000313" key="3">
    <source>
        <dbReference type="Proteomes" id="UP000033740"/>
    </source>
</evidence>
<keyword evidence="1" id="KW-0472">Membrane</keyword>
<evidence type="ECO:0000256" key="1">
    <source>
        <dbReference type="SAM" id="Phobius"/>
    </source>
</evidence>
<sequence>MAPGTPGTSGGHGAAFVPVSNLVSAQSGPGLAQTGGASPVPLILAALLLMMIGAGILTRRTLTR</sequence>
<comment type="caution">
    <text evidence="2">The sequence shown here is derived from an EMBL/GenBank/DDBJ whole genome shotgun (WGS) entry which is preliminary data.</text>
</comment>
<protein>
    <recommendedName>
        <fullName evidence="4">Gram-positive cocci surface proteins LPxTG domain-containing protein</fullName>
    </recommendedName>
</protein>
<dbReference type="NCBIfam" id="TIGR01167">
    <property type="entry name" value="LPXTG_anchor"/>
    <property type="match status" value="1"/>
</dbReference>
<gene>
    <name evidence="2" type="ORF">RS86_01290</name>
</gene>
<dbReference type="PATRIC" id="fig|582680.6.peg.1327"/>
<evidence type="ECO:0000313" key="2">
    <source>
        <dbReference type="EMBL" id="KJL34189.1"/>
    </source>
</evidence>
<organism evidence="2 3">
    <name type="scientific">Microbacterium azadirachtae</name>
    <dbReference type="NCBI Taxonomy" id="582680"/>
    <lineage>
        <taxon>Bacteria</taxon>
        <taxon>Bacillati</taxon>
        <taxon>Actinomycetota</taxon>
        <taxon>Actinomycetes</taxon>
        <taxon>Micrococcales</taxon>
        <taxon>Microbacteriaceae</taxon>
        <taxon>Microbacterium</taxon>
    </lineage>
</organism>
<accession>A0A0F0LND9</accession>
<dbReference type="Proteomes" id="UP000033740">
    <property type="component" value="Unassembled WGS sequence"/>
</dbReference>
<keyword evidence="1" id="KW-1133">Transmembrane helix</keyword>
<feature type="transmembrane region" description="Helical" evidence="1">
    <location>
        <begin position="40"/>
        <end position="58"/>
    </location>
</feature>